<proteinExistence type="predicted"/>
<evidence type="ECO:0000313" key="1">
    <source>
        <dbReference type="EMBL" id="QHU11217.1"/>
    </source>
</evidence>
<sequence length="55" mass="6495">MDSPSIGFHPIYTKKDQIRWRAIYAFLCKKGVAKTKAEADAFLDVWKMREVTLRY</sequence>
<accession>A0A6C0K3E4</accession>
<name>A0A6C0K3E4_9ZZZZ</name>
<organism evidence="1">
    <name type="scientific">viral metagenome</name>
    <dbReference type="NCBI Taxonomy" id="1070528"/>
    <lineage>
        <taxon>unclassified sequences</taxon>
        <taxon>metagenomes</taxon>
        <taxon>organismal metagenomes</taxon>
    </lineage>
</organism>
<protein>
    <submittedName>
        <fullName evidence="1">Uncharacterized protein</fullName>
    </submittedName>
</protein>
<dbReference type="AlphaFoldDB" id="A0A6C0K3E4"/>
<dbReference type="EMBL" id="MN740780">
    <property type="protein sequence ID" value="QHU11217.1"/>
    <property type="molecule type" value="Genomic_DNA"/>
</dbReference>
<reference evidence="1" key="1">
    <citation type="journal article" date="2020" name="Nature">
        <title>Giant virus diversity and host interactions through global metagenomics.</title>
        <authorList>
            <person name="Schulz F."/>
            <person name="Roux S."/>
            <person name="Paez-Espino D."/>
            <person name="Jungbluth S."/>
            <person name="Walsh D.A."/>
            <person name="Denef V.J."/>
            <person name="McMahon K.D."/>
            <person name="Konstantinidis K.T."/>
            <person name="Eloe-Fadrosh E.A."/>
            <person name="Kyrpides N.C."/>
            <person name="Woyke T."/>
        </authorList>
    </citation>
    <scope>NUCLEOTIDE SEQUENCE</scope>
    <source>
        <strain evidence="1">GVMAG-S-1101165-84</strain>
    </source>
</reference>